<dbReference type="PANTHER" id="PTHR46670:SF3">
    <property type="entry name" value="ENDONUCLEASE_EXONUCLEASE_PHOSPHATASE DOMAIN-CONTAINING PROTEIN"/>
    <property type="match status" value="1"/>
</dbReference>
<gene>
    <name evidence="1" type="ORF">PLOB_00000178</name>
</gene>
<organism evidence="1 2">
    <name type="scientific">Porites lobata</name>
    <dbReference type="NCBI Taxonomy" id="104759"/>
    <lineage>
        <taxon>Eukaryota</taxon>
        <taxon>Metazoa</taxon>
        <taxon>Cnidaria</taxon>
        <taxon>Anthozoa</taxon>
        <taxon>Hexacorallia</taxon>
        <taxon>Scleractinia</taxon>
        <taxon>Fungiina</taxon>
        <taxon>Poritidae</taxon>
        <taxon>Porites</taxon>
    </lineage>
</organism>
<dbReference type="PANTHER" id="PTHR46670">
    <property type="entry name" value="ENDO/EXONUCLEASE/PHOSPHATASE DOMAIN-CONTAINING PROTEIN"/>
    <property type="match status" value="1"/>
</dbReference>
<keyword evidence="2" id="KW-1185">Reference proteome</keyword>
<accession>A0ABN8MRW8</accession>
<evidence type="ECO:0000313" key="2">
    <source>
        <dbReference type="Proteomes" id="UP001159405"/>
    </source>
</evidence>
<name>A0ABN8MRW8_9CNID</name>
<dbReference type="Proteomes" id="UP001159405">
    <property type="component" value="Unassembled WGS sequence"/>
</dbReference>
<sequence length="152" mass="17174">MPWPAQWPSVEADIFAITETWFTEIDSAHRVDVTPPTYKLYDHARSGLNWEWDCLTLCRDNLGVTKNFADYLESIILSLESLLVTGDIDIHVDVVGDPDRAKFLELNETVGLQQDVITPTCESGHTLDLIISRQCENLVKTTPVSDYHISDP</sequence>
<protein>
    <submittedName>
        <fullName evidence="1">Uncharacterized protein</fullName>
    </submittedName>
</protein>
<dbReference type="EMBL" id="CALNXK010000001">
    <property type="protein sequence ID" value="CAH3032671.1"/>
    <property type="molecule type" value="Genomic_DNA"/>
</dbReference>
<evidence type="ECO:0000313" key="1">
    <source>
        <dbReference type="EMBL" id="CAH3032671.1"/>
    </source>
</evidence>
<comment type="caution">
    <text evidence="1">The sequence shown here is derived from an EMBL/GenBank/DDBJ whole genome shotgun (WGS) entry which is preliminary data.</text>
</comment>
<proteinExistence type="predicted"/>
<reference evidence="1 2" key="1">
    <citation type="submission" date="2022-05" db="EMBL/GenBank/DDBJ databases">
        <authorList>
            <consortium name="Genoscope - CEA"/>
            <person name="William W."/>
        </authorList>
    </citation>
    <scope>NUCLEOTIDE SEQUENCE [LARGE SCALE GENOMIC DNA]</scope>
</reference>